<organism evidence="2 3">
    <name type="scientific">Promethearchaeum syntrophicum</name>
    <dbReference type="NCBI Taxonomy" id="2594042"/>
    <lineage>
        <taxon>Archaea</taxon>
        <taxon>Promethearchaeati</taxon>
        <taxon>Promethearchaeota</taxon>
        <taxon>Promethearchaeia</taxon>
        <taxon>Promethearchaeales</taxon>
        <taxon>Promethearchaeaceae</taxon>
        <taxon>Promethearchaeum</taxon>
    </lineage>
</organism>
<keyword evidence="1" id="KW-1133">Transmembrane helix</keyword>
<gene>
    <name evidence="2" type="ORF">DSAG12_03168</name>
</gene>
<keyword evidence="2" id="KW-0176">Collagen</keyword>
<dbReference type="GeneID" id="41331137"/>
<dbReference type="InterPro" id="IPR013783">
    <property type="entry name" value="Ig-like_fold"/>
</dbReference>
<sequence>MLDYKQNTKREDFKAKFLGIMLISLILCANILYTNKNLINLSQSNTENLGDGFLDNDSTFPQTSATALTLNNGNYELKIDEKGFLSNAESNLYFEGFHHNFYSMFWVAAYDKNPKPLSDAIVVAEEPLRLLSDAENPNGAQIGSTVVELSFPSVTVNIRIVYAVYPDENFFVMSFTFHVDDWAYNIEFWSLSDLDIDETIDNDNAYFDPVDNLIWQEDAISKRAIGWNSPVTPVEYEVGDPTDLETHISGSLGNVDSALNQNCGMVTKYYESDLYPEDYFTVPIIYGFGDNATDLRTKTSDIKNQFINDFAIYNLDVDLSGSQNVSTSVLNSGTSSDSRIVDLYVNDIWHDSQSTPVLGQGTFTLVSFTDLGLDLASENKIEITIDDDITDYNRNDVVLLDVIYISVLKVNIIDSELKDVPDVNITLVNSTNHQKYASKLTDSNGNCSFGNLPDGDYTAILRAPWLENRFIRNYSISYPSDGDFIVISTNLTEFNIQVKDITGNVLPNSNISIFDATGQDQIYNSLTDSYGNISIYYIQQNYDINITYNNYGNTTNLAYLDDFVLLATTYHIETVDMFKIHLNIKNPSEDPVDGAIVELYNWTSPSDNGDYIGFELSDENGNVTINWLSSINYSIRIIFFSEETVINDLFSAFNFTAAPYSSYLYENLTISLAGEQVENFETELTLFNSLPLTYDWGDNIDLSFMYNITYGPGGSSGPTWANETLITVEDIERNIIFQGEADKIPGELGNHSFVINTTSGYFDSGNPIVYSISIEAVLYGYGDPEAINEIFNIYNISTTLNISKNVDSLIYNENFTVYATYRDLNNDSPIHYGELWIEWGDFTSYLPMTYLSDGLYAIEINSTIASPGYHSVSVLAQKDHYNERTRNFNIEIYSVPTRVNGSDLFYSEHELIVTQKDVTVEYEFWDNYQHVPISNIAPSFYLSHEESDLIVTGVLEHQSDGIYRYDPITSELPIGNYTSIITFEKIYYTTSTAIAKFEIYAIPTSLNDSTIFRNTIDIYRFDEFSLNLNLVNNFEENIENANTTYTIQSVDANYSDFGLLNNLGMGNYQFKPGTEILPIGSYSISIVFEKVNHSTSLTTFTLDIHLIPISTDIIFMNENQEYYNSSDIDIEQKNDLILNITTRNHKHEQISGGTFTYRIIKDNVEIESETIELEDGNFQLMLSSFDEIGLYVIEINIVKEEYIHTTEKIYVQVNYQEFLDIPIPFWIIIGVAFLITITGLSSYIVIKNARIPKFVKDLNHLKLVITRGRKYKLDNLRIDEIISEEYGSRWISIDLESPFKPVREDIKQFIDLYQQATNKALLVEEAKLMFEDLSIYSRDEINIKLKNMGISEQYLPRIVDLVLEYINQLSQDYKTGGDL</sequence>
<keyword evidence="1" id="KW-0472">Membrane</keyword>
<reference evidence="2 3" key="2">
    <citation type="journal article" date="2024" name="Int. J. Syst. Evol. Microbiol.">
        <title>Promethearchaeum syntrophicum gen. nov., sp. nov., an anaerobic, obligately syntrophic archaeon, the first isolate of the lineage 'Asgard' archaea, and proposal of the new archaeal phylum Promethearchaeota phyl. nov. and kingdom Promethearchaeati regn. nov.</title>
        <authorList>
            <person name="Imachi H."/>
            <person name="Nobu M.K."/>
            <person name="Kato S."/>
            <person name="Takaki Y."/>
            <person name="Miyazaki M."/>
            <person name="Miyata M."/>
            <person name="Ogawara M."/>
            <person name="Saito Y."/>
            <person name="Sakai S."/>
            <person name="Tahara Y.O."/>
            <person name="Takano Y."/>
            <person name="Tasumi E."/>
            <person name="Uematsu K."/>
            <person name="Yoshimura T."/>
            <person name="Itoh T."/>
            <person name="Ohkuma M."/>
            <person name="Takai K."/>
        </authorList>
    </citation>
    <scope>NUCLEOTIDE SEQUENCE [LARGE SCALE GENOMIC DNA]</scope>
    <source>
        <strain evidence="2 3">MK-D1</strain>
    </source>
</reference>
<name>A0A5B9DE90_9ARCH</name>
<keyword evidence="3" id="KW-1185">Reference proteome</keyword>
<dbReference type="RefSeq" id="WP_147664230.1">
    <property type="nucleotide sequence ID" value="NZ_CP042905.2"/>
</dbReference>
<evidence type="ECO:0000313" key="3">
    <source>
        <dbReference type="Proteomes" id="UP000321408"/>
    </source>
</evidence>
<evidence type="ECO:0000256" key="1">
    <source>
        <dbReference type="SAM" id="Phobius"/>
    </source>
</evidence>
<proteinExistence type="predicted"/>
<dbReference type="KEGG" id="psyt:DSAG12_03168"/>
<dbReference type="SUPFAM" id="SSF117074">
    <property type="entry name" value="Hypothetical protein PA1324"/>
    <property type="match status" value="1"/>
</dbReference>
<dbReference type="EMBL" id="CP042905">
    <property type="protein sequence ID" value="QEE17335.1"/>
    <property type="molecule type" value="Genomic_DNA"/>
</dbReference>
<feature type="transmembrane region" description="Helical" evidence="1">
    <location>
        <begin position="15"/>
        <end position="33"/>
    </location>
</feature>
<accession>A0A5B9DE90</accession>
<reference evidence="2 3" key="1">
    <citation type="journal article" date="2020" name="Nature">
        <title>Isolation of an archaeon at the prokaryote-eukaryote interface.</title>
        <authorList>
            <person name="Imachi H."/>
            <person name="Nobu M.K."/>
            <person name="Nakahara N."/>
            <person name="Morono Y."/>
            <person name="Ogawara M."/>
            <person name="Takaki Y."/>
            <person name="Takano Y."/>
            <person name="Uematsu K."/>
            <person name="Ikuta T."/>
            <person name="Ito M."/>
            <person name="Matsui Y."/>
            <person name="Miyazaki M."/>
            <person name="Murata K."/>
            <person name="Saito Y."/>
            <person name="Sakai S."/>
            <person name="Song C."/>
            <person name="Tasumi E."/>
            <person name="Yamanaka Y."/>
            <person name="Yamaguchi T."/>
            <person name="Kamagata Y."/>
            <person name="Tamaki H."/>
            <person name="Takai K."/>
        </authorList>
    </citation>
    <scope>NUCLEOTIDE SEQUENCE [LARGE SCALE GENOMIC DNA]</scope>
    <source>
        <strain evidence="2 3">MK-D1</strain>
    </source>
</reference>
<evidence type="ECO:0000313" key="2">
    <source>
        <dbReference type="EMBL" id="QEE17335.1"/>
    </source>
</evidence>
<feature type="transmembrane region" description="Helical" evidence="1">
    <location>
        <begin position="1223"/>
        <end position="1246"/>
    </location>
</feature>
<keyword evidence="1" id="KW-0812">Transmembrane</keyword>
<dbReference type="Gene3D" id="2.60.40.10">
    <property type="entry name" value="Immunoglobulins"/>
    <property type="match status" value="1"/>
</dbReference>
<dbReference type="Proteomes" id="UP000321408">
    <property type="component" value="Chromosome"/>
</dbReference>
<protein>
    <submittedName>
        <fullName evidence="2">Collagen binding domain-containing protein</fullName>
    </submittedName>
</protein>